<sequence length="103" mass="12245">MLLDIIQIVLSRSNSAEETYQLSALIRDHHCHFLRLFPDTQLIPKHHFLLHYPRSIRYLGPLQHYSSMLFEAKHKQLKQHANVYCNSKTLQRQLQTNTRSHKA</sequence>
<name>A0A9Q0YP11_HOLLE</name>
<evidence type="ECO:0000313" key="2">
    <source>
        <dbReference type="Proteomes" id="UP001152320"/>
    </source>
</evidence>
<comment type="caution">
    <text evidence="1">The sequence shown here is derived from an EMBL/GenBank/DDBJ whole genome shotgun (WGS) entry which is preliminary data.</text>
</comment>
<protein>
    <submittedName>
        <fullName evidence="1">Uncharacterized protein</fullName>
    </submittedName>
</protein>
<keyword evidence="2" id="KW-1185">Reference proteome</keyword>
<organism evidence="1 2">
    <name type="scientific">Holothuria leucospilota</name>
    <name type="common">Black long sea cucumber</name>
    <name type="synonym">Mertensiothuria leucospilota</name>
    <dbReference type="NCBI Taxonomy" id="206669"/>
    <lineage>
        <taxon>Eukaryota</taxon>
        <taxon>Metazoa</taxon>
        <taxon>Echinodermata</taxon>
        <taxon>Eleutherozoa</taxon>
        <taxon>Echinozoa</taxon>
        <taxon>Holothuroidea</taxon>
        <taxon>Aspidochirotacea</taxon>
        <taxon>Aspidochirotida</taxon>
        <taxon>Holothuriidae</taxon>
        <taxon>Holothuria</taxon>
    </lineage>
</organism>
<dbReference type="EMBL" id="JAIZAY010000018">
    <property type="protein sequence ID" value="KAJ8025046.1"/>
    <property type="molecule type" value="Genomic_DNA"/>
</dbReference>
<proteinExistence type="predicted"/>
<reference evidence="1" key="1">
    <citation type="submission" date="2021-10" db="EMBL/GenBank/DDBJ databases">
        <title>Tropical sea cucumber genome reveals ecological adaptation and Cuvierian tubules defense mechanism.</title>
        <authorList>
            <person name="Chen T."/>
        </authorList>
    </citation>
    <scope>NUCLEOTIDE SEQUENCE</scope>
    <source>
        <strain evidence="1">Nanhai2018</strain>
        <tissue evidence="1">Muscle</tissue>
    </source>
</reference>
<gene>
    <name evidence="1" type="ORF">HOLleu_35140</name>
</gene>
<dbReference type="OrthoDB" id="7961282at2759"/>
<accession>A0A9Q0YP11</accession>
<dbReference type="AlphaFoldDB" id="A0A9Q0YP11"/>
<dbReference type="Proteomes" id="UP001152320">
    <property type="component" value="Chromosome 18"/>
</dbReference>
<evidence type="ECO:0000313" key="1">
    <source>
        <dbReference type="EMBL" id="KAJ8025046.1"/>
    </source>
</evidence>